<evidence type="ECO:0000313" key="2">
    <source>
        <dbReference type="Proteomes" id="UP000054018"/>
    </source>
</evidence>
<proteinExistence type="predicted"/>
<dbReference type="HOGENOM" id="CLU_1723103_0_0_1"/>
<keyword evidence="2" id="KW-1185">Reference proteome</keyword>
<dbReference type="AlphaFoldDB" id="A0A0C9Z770"/>
<accession>A0A0C9Z770</accession>
<gene>
    <name evidence="1" type="ORF">PISMIDRAFT_632279</name>
</gene>
<reference evidence="2" key="2">
    <citation type="submission" date="2015-01" db="EMBL/GenBank/DDBJ databases">
        <title>Evolutionary Origins and Diversification of the Mycorrhizal Mutualists.</title>
        <authorList>
            <consortium name="DOE Joint Genome Institute"/>
            <consortium name="Mycorrhizal Genomics Consortium"/>
            <person name="Kohler A."/>
            <person name="Kuo A."/>
            <person name="Nagy L.G."/>
            <person name="Floudas D."/>
            <person name="Copeland A."/>
            <person name="Barry K.W."/>
            <person name="Cichocki N."/>
            <person name="Veneault-Fourrey C."/>
            <person name="LaButti K."/>
            <person name="Lindquist E.A."/>
            <person name="Lipzen A."/>
            <person name="Lundell T."/>
            <person name="Morin E."/>
            <person name="Murat C."/>
            <person name="Riley R."/>
            <person name="Ohm R."/>
            <person name="Sun H."/>
            <person name="Tunlid A."/>
            <person name="Henrissat B."/>
            <person name="Grigoriev I.V."/>
            <person name="Hibbett D.S."/>
            <person name="Martin F."/>
        </authorList>
    </citation>
    <scope>NUCLEOTIDE SEQUENCE [LARGE SCALE GENOMIC DNA]</scope>
    <source>
        <strain evidence="2">441</strain>
    </source>
</reference>
<dbReference type="Proteomes" id="UP000054018">
    <property type="component" value="Unassembled WGS sequence"/>
</dbReference>
<evidence type="ECO:0000313" key="1">
    <source>
        <dbReference type="EMBL" id="KIK18267.1"/>
    </source>
</evidence>
<protein>
    <submittedName>
        <fullName evidence="1">Uncharacterized protein</fullName>
    </submittedName>
</protein>
<name>A0A0C9Z770_9AGAM</name>
<organism evidence="1 2">
    <name type="scientific">Pisolithus microcarpus 441</name>
    <dbReference type="NCBI Taxonomy" id="765257"/>
    <lineage>
        <taxon>Eukaryota</taxon>
        <taxon>Fungi</taxon>
        <taxon>Dikarya</taxon>
        <taxon>Basidiomycota</taxon>
        <taxon>Agaricomycotina</taxon>
        <taxon>Agaricomycetes</taxon>
        <taxon>Agaricomycetidae</taxon>
        <taxon>Boletales</taxon>
        <taxon>Sclerodermatineae</taxon>
        <taxon>Pisolithaceae</taxon>
        <taxon>Pisolithus</taxon>
    </lineage>
</organism>
<dbReference type="EMBL" id="KN833809">
    <property type="protein sequence ID" value="KIK18267.1"/>
    <property type="molecule type" value="Genomic_DNA"/>
</dbReference>
<reference evidence="1 2" key="1">
    <citation type="submission" date="2014-04" db="EMBL/GenBank/DDBJ databases">
        <authorList>
            <consortium name="DOE Joint Genome Institute"/>
            <person name="Kuo A."/>
            <person name="Kohler A."/>
            <person name="Costa M.D."/>
            <person name="Nagy L.G."/>
            <person name="Floudas D."/>
            <person name="Copeland A."/>
            <person name="Barry K.W."/>
            <person name="Cichocki N."/>
            <person name="Veneault-Fourrey C."/>
            <person name="LaButti K."/>
            <person name="Lindquist E.A."/>
            <person name="Lipzen A."/>
            <person name="Lundell T."/>
            <person name="Morin E."/>
            <person name="Murat C."/>
            <person name="Sun H."/>
            <person name="Tunlid A."/>
            <person name="Henrissat B."/>
            <person name="Grigoriev I.V."/>
            <person name="Hibbett D.S."/>
            <person name="Martin F."/>
            <person name="Nordberg H.P."/>
            <person name="Cantor M.N."/>
            <person name="Hua S.X."/>
        </authorList>
    </citation>
    <scope>NUCLEOTIDE SEQUENCE [LARGE SCALE GENOMIC DNA]</scope>
    <source>
        <strain evidence="1 2">441</strain>
    </source>
</reference>
<dbReference type="OrthoDB" id="2574879at2759"/>
<sequence length="152" mass="17165">MNVTTPLSKAQEHKAVQHVEDTFMDITSAYKKHSEPSMMKLPMLSSYLHAMQDLLAFILQIPPIDPLTPLCTTFLLCLTSNVMNSVLGYPPSMADFWQLLDFMDDLNQVWVAILHSQVWDPDKGEGIDLIIPVDLMQSGFWNDHPICASESD</sequence>